<name>A0ABP0RNH2_9DINO</name>
<gene>
    <name evidence="2" type="ORF">SCF082_LOCUS47626</name>
</gene>
<sequence>MESKRAMELADAVPPDGEAPEASPGEAKRRRLAPEDVQVELRKAGLVQPAMAFIQQVDKRRRLTAPPDCPLKMTKRQGQELAIDVMKRRRIVPEQVPVLKVPPSTWGTDIQELSMPSDILPFRPMSAPSGLVNTNHCVQLLLSGAAGLKQVTLDSHGIFFEVHDHGFMMTELPRGWQPIVNSSGRLVRVAKVALDFKGTAYFLSELGELLMMVSAVRYLERPSPCENEIKLEFVDKQKIPSYAEEDNFSPSTVCASPGMEDATDDDDDAMEWEDL</sequence>
<dbReference type="EMBL" id="CAXAMM010041918">
    <property type="protein sequence ID" value="CAK9101878.1"/>
    <property type="molecule type" value="Genomic_DNA"/>
</dbReference>
<protein>
    <submittedName>
        <fullName evidence="2">Uncharacterized protein</fullName>
    </submittedName>
</protein>
<accession>A0ABP0RNH2</accession>
<feature type="region of interest" description="Disordered" evidence="1">
    <location>
        <begin position="1"/>
        <end position="32"/>
    </location>
</feature>
<dbReference type="Proteomes" id="UP001642464">
    <property type="component" value="Unassembled WGS sequence"/>
</dbReference>
<proteinExistence type="predicted"/>
<comment type="caution">
    <text evidence="2">The sequence shown here is derived from an EMBL/GenBank/DDBJ whole genome shotgun (WGS) entry which is preliminary data.</text>
</comment>
<feature type="compositionally biased region" description="Acidic residues" evidence="1">
    <location>
        <begin position="261"/>
        <end position="275"/>
    </location>
</feature>
<feature type="region of interest" description="Disordered" evidence="1">
    <location>
        <begin position="246"/>
        <end position="275"/>
    </location>
</feature>
<reference evidence="2 3" key="1">
    <citation type="submission" date="2024-02" db="EMBL/GenBank/DDBJ databases">
        <authorList>
            <person name="Chen Y."/>
            <person name="Shah S."/>
            <person name="Dougan E. K."/>
            <person name="Thang M."/>
            <person name="Chan C."/>
        </authorList>
    </citation>
    <scope>NUCLEOTIDE SEQUENCE [LARGE SCALE GENOMIC DNA]</scope>
</reference>
<evidence type="ECO:0000256" key="1">
    <source>
        <dbReference type="SAM" id="MobiDB-lite"/>
    </source>
</evidence>
<evidence type="ECO:0000313" key="3">
    <source>
        <dbReference type="Proteomes" id="UP001642464"/>
    </source>
</evidence>
<keyword evidence="3" id="KW-1185">Reference proteome</keyword>
<evidence type="ECO:0000313" key="2">
    <source>
        <dbReference type="EMBL" id="CAK9101878.1"/>
    </source>
</evidence>
<organism evidence="2 3">
    <name type="scientific">Durusdinium trenchii</name>
    <dbReference type="NCBI Taxonomy" id="1381693"/>
    <lineage>
        <taxon>Eukaryota</taxon>
        <taxon>Sar</taxon>
        <taxon>Alveolata</taxon>
        <taxon>Dinophyceae</taxon>
        <taxon>Suessiales</taxon>
        <taxon>Symbiodiniaceae</taxon>
        <taxon>Durusdinium</taxon>
    </lineage>
</organism>